<evidence type="ECO:0000256" key="9">
    <source>
        <dbReference type="ARBA" id="ARBA00023242"/>
    </source>
</evidence>
<feature type="domain" description="C2H2-type" evidence="12">
    <location>
        <begin position="965"/>
        <end position="992"/>
    </location>
</feature>
<dbReference type="SMART" id="SM00355">
    <property type="entry name" value="ZnF_C2H2"/>
    <property type="match status" value="23"/>
</dbReference>
<reference evidence="13" key="2">
    <citation type="submission" date="2017-10" db="EMBL/GenBank/DDBJ databases">
        <title>Ladona fulva Genome sequencing and assembly.</title>
        <authorList>
            <person name="Murali S."/>
            <person name="Richards S."/>
            <person name="Bandaranaike D."/>
            <person name="Bellair M."/>
            <person name="Blankenburg K."/>
            <person name="Chao H."/>
            <person name="Dinh H."/>
            <person name="Doddapaneni H."/>
            <person name="Dugan-Rocha S."/>
            <person name="Elkadiri S."/>
            <person name="Gnanaolivu R."/>
            <person name="Hernandez B."/>
            <person name="Skinner E."/>
            <person name="Javaid M."/>
            <person name="Lee S."/>
            <person name="Li M."/>
            <person name="Ming W."/>
            <person name="Munidasa M."/>
            <person name="Muniz J."/>
            <person name="Nguyen L."/>
            <person name="Hughes D."/>
            <person name="Osuji N."/>
            <person name="Pu L.-L."/>
            <person name="Puazo M."/>
            <person name="Qu C."/>
            <person name="Quiroz J."/>
            <person name="Raj R."/>
            <person name="Weissenberger G."/>
            <person name="Xin Y."/>
            <person name="Zou X."/>
            <person name="Han Y."/>
            <person name="Worley K."/>
            <person name="Muzny D."/>
            <person name="Gibbs R."/>
        </authorList>
    </citation>
    <scope>NUCLEOTIDE SEQUENCE</scope>
    <source>
        <strain evidence="13">Sampled in the wild</strain>
    </source>
</reference>
<dbReference type="GO" id="GO:0008270">
    <property type="term" value="F:zinc ion binding"/>
    <property type="evidence" value="ECO:0007669"/>
    <property type="project" value="UniProtKB-KW"/>
</dbReference>
<feature type="domain" description="C2H2-type" evidence="12">
    <location>
        <begin position="1104"/>
        <end position="1132"/>
    </location>
</feature>
<feature type="domain" description="C2H2-type" evidence="12">
    <location>
        <begin position="1076"/>
        <end position="1103"/>
    </location>
</feature>
<feature type="compositionally biased region" description="Basic residues" evidence="11">
    <location>
        <begin position="1343"/>
        <end position="1355"/>
    </location>
</feature>
<evidence type="ECO:0000256" key="7">
    <source>
        <dbReference type="ARBA" id="ARBA00023125"/>
    </source>
</evidence>
<evidence type="ECO:0000259" key="12">
    <source>
        <dbReference type="PROSITE" id="PS50157"/>
    </source>
</evidence>
<dbReference type="EMBL" id="KZ308364">
    <property type="protein sequence ID" value="KAG8228254.1"/>
    <property type="molecule type" value="Genomic_DNA"/>
</dbReference>
<sequence>MIMNENLEDGTTSGKSRRSYANVPSALLPETQAFVRETLGIVMKSEEDSTHERCCKEESDSQDESVGVDCSSIRRGQISIASHSTVGIHETQVLQHEKKTEEGLSVVGECDVCLGSGRDPTGRPCSCSIPSTSFPPLDSIMGLQQVAIQYMQQQQQQQPSSSKKRFTTSPSINQTRPHACPICGQWFLMREKLVLHQVMNHGMHHCRHCSAVFSTADEEEEHRKANHLPPVCETCKRPFQNAVALARHLSAVHDVCTCLLCGVLVRPRASYALHVRRKHFCVREDYDDETVGEWGSPEAPSEIEGEIEETAVLPNLIEDADGAWSFMCRLCGKERRKTDLFGHFFSYHRLSLPCLVDLLWQELGRVVIAGAPPARATEENEDEEETDVMPPPIQAPPATRHVKSASICATTILEERNVEENKTSCTVCGSSYPTEGDVTTTPKEAHMVFCSQKPFCRACGFTCYNEEELDKHADSGCPLSTALWPDLGGVPCPFCRAPVSGGASEYETHMVTEHGWQRANNSDPPIVCDDLLRPGPPVTCTLCGEQSGVTLAGDVHSLFEHLQNHSLTLGPSLFTLSAISSALERLADPDVPDLSLDGEDLGLGDKGEEGNYDSSEEGGSSIDFEDMESYVGGMDFSGMDACEDEDDDIVPPNALDTDLGEADVDPHDVELVVGDASSGDEEEPSDSASSSVKEEGETRKKEGALEPLECELCPRQFDSGDEYRLHLQAVHRLTFGGMDDPKVKEEQKERTPCACRFCSLQFQSRWERSGHEVGVHPEERDFFFRCYACEDTFSSRVCVRRHMESAHPDELPYDKRMGFKCRRCLVLFPRLGALKDHSRVKHPGAIVYNCRFCPSVLKTRKTLRQHAKVVHSESRRRECSLCGKVLWSKRAYGIHYRMKHSKTTKVGFRCRICQKRFDSKDERKLHYQIDHENESPYHCPDCGKGFASKSGMYGHRQLHTGTGISRCEHCGKEFTRKDSYNEHLLIHNGPRHKCPHCPKEFVQRSNLVRHIRIHTGEKPYKCTHCDKRFSDKGACNSHIRVHTREETCSCPYCGQTFSKKQKLKYHIRKHTGEGLINCEICGKSFTNSFALKEHRVIHNRQTQILCPQCGKGFNSEKYLQRHITIVHEPSNAFPCPLCEKVFSQQSRLRAHLMTHTGLKHMRCLLCDKAYSVRKSLRRHLLEKHHISPEHPHYKRCFHAMSPEEAGLPLLAAARALALGAAAAAAHAAATGGEDASVGELEPKTGQEEEDDDDDEEEEEDEESDGSQDVEGNPSQPWPVDMTWASGRDAPVAVGQTARRGRGRIGGQRGETSRGRPQRSPGRPRGSRGSTVSRGIIGEGPSAPRRRGSTTGKKRRVEAIAESLMQNTKGMLLSLGEESGEAGGSQSMMGGVMGFDIAGSSGERKDIPEVLSIKQESPVDEESQVGNNGVERKKGSRKAQSF</sequence>
<evidence type="ECO:0000256" key="10">
    <source>
        <dbReference type="PROSITE-ProRule" id="PRU00042"/>
    </source>
</evidence>
<dbReference type="GO" id="GO:0005634">
    <property type="term" value="C:nucleus"/>
    <property type="evidence" value="ECO:0007669"/>
    <property type="project" value="UniProtKB-SubCell"/>
</dbReference>
<keyword evidence="4 10" id="KW-0863">Zinc-finger</keyword>
<feature type="domain" description="C2H2-type" evidence="12">
    <location>
        <begin position="1133"/>
        <end position="1160"/>
    </location>
</feature>
<dbReference type="FunFam" id="3.30.160.60:FF:001485">
    <property type="entry name" value="Krueppel-related zinc finger protein"/>
    <property type="match status" value="1"/>
</dbReference>
<gene>
    <name evidence="13" type="ORF">J437_LFUL015050</name>
</gene>
<feature type="domain" description="C2H2-type" evidence="12">
    <location>
        <begin position="937"/>
        <end position="964"/>
    </location>
</feature>
<dbReference type="OrthoDB" id="6910977at2759"/>
<feature type="region of interest" description="Disordered" evidence="11">
    <location>
        <begin position="1230"/>
        <end position="1356"/>
    </location>
</feature>
<evidence type="ECO:0000256" key="1">
    <source>
        <dbReference type="ARBA" id="ARBA00004123"/>
    </source>
</evidence>
<feature type="region of interest" description="Disordered" evidence="11">
    <location>
        <begin position="150"/>
        <end position="173"/>
    </location>
</feature>
<keyword evidence="2" id="KW-0479">Metal-binding</keyword>
<feature type="domain" description="C2H2-type" evidence="12">
    <location>
        <begin position="1020"/>
        <end position="1047"/>
    </location>
</feature>
<feature type="domain" description="C2H2-type" evidence="12">
    <location>
        <begin position="784"/>
        <end position="812"/>
    </location>
</feature>
<feature type="domain" description="C2H2-type" evidence="12">
    <location>
        <begin position="1048"/>
        <end position="1075"/>
    </location>
</feature>
<evidence type="ECO:0000256" key="3">
    <source>
        <dbReference type="ARBA" id="ARBA00022737"/>
    </source>
</evidence>
<feature type="region of interest" description="Disordered" evidence="11">
    <location>
        <begin position="1375"/>
        <end position="1441"/>
    </location>
</feature>
<evidence type="ECO:0000313" key="14">
    <source>
        <dbReference type="Proteomes" id="UP000792457"/>
    </source>
</evidence>
<dbReference type="PROSITE" id="PS00028">
    <property type="entry name" value="ZINC_FINGER_C2H2_1"/>
    <property type="match status" value="18"/>
</dbReference>
<feature type="compositionally biased region" description="Acidic residues" evidence="11">
    <location>
        <begin position="1247"/>
        <end position="1267"/>
    </location>
</feature>
<protein>
    <recommendedName>
        <fullName evidence="12">C2H2-type domain-containing protein</fullName>
    </recommendedName>
</protein>
<keyword evidence="9" id="KW-0539">Nucleus</keyword>
<dbReference type="PANTHER" id="PTHR24379:SF127">
    <property type="entry name" value="BLOODY FINGERS-RELATED"/>
    <property type="match status" value="1"/>
</dbReference>
<feature type="domain" description="C2H2-type" evidence="12">
    <location>
        <begin position="908"/>
        <end position="936"/>
    </location>
</feature>
<comment type="subcellular location">
    <subcellularLocation>
        <location evidence="1">Nucleus</location>
    </subcellularLocation>
</comment>
<dbReference type="FunFam" id="3.30.160.60:FF:000145">
    <property type="entry name" value="Zinc finger protein 574"/>
    <property type="match status" value="1"/>
</dbReference>
<evidence type="ECO:0000256" key="11">
    <source>
        <dbReference type="SAM" id="MobiDB-lite"/>
    </source>
</evidence>
<feature type="compositionally biased region" description="Low complexity" evidence="11">
    <location>
        <begin position="1317"/>
        <end position="1334"/>
    </location>
</feature>
<reference evidence="13" key="1">
    <citation type="submission" date="2013-04" db="EMBL/GenBank/DDBJ databases">
        <authorList>
            <person name="Qu J."/>
            <person name="Murali S.C."/>
            <person name="Bandaranaike D."/>
            <person name="Bellair M."/>
            <person name="Blankenburg K."/>
            <person name="Chao H."/>
            <person name="Dinh H."/>
            <person name="Doddapaneni H."/>
            <person name="Downs B."/>
            <person name="Dugan-Rocha S."/>
            <person name="Elkadiri S."/>
            <person name="Gnanaolivu R.D."/>
            <person name="Hernandez B."/>
            <person name="Javaid M."/>
            <person name="Jayaseelan J.C."/>
            <person name="Lee S."/>
            <person name="Li M."/>
            <person name="Ming W."/>
            <person name="Munidasa M."/>
            <person name="Muniz J."/>
            <person name="Nguyen L."/>
            <person name="Ongeri F."/>
            <person name="Osuji N."/>
            <person name="Pu L.-L."/>
            <person name="Puazo M."/>
            <person name="Qu C."/>
            <person name="Quiroz J."/>
            <person name="Raj R."/>
            <person name="Weissenberger G."/>
            <person name="Xin Y."/>
            <person name="Zou X."/>
            <person name="Han Y."/>
            <person name="Richards S."/>
            <person name="Worley K."/>
            <person name="Muzny D."/>
            <person name="Gibbs R."/>
        </authorList>
    </citation>
    <scope>NUCLEOTIDE SEQUENCE</scope>
    <source>
        <strain evidence="13">Sampled in the wild</strain>
    </source>
</reference>
<keyword evidence="6" id="KW-0805">Transcription regulation</keyword>
<dbReference type="Proteomes" id="UP000792457">
    <property type="component" value="Unassembled WGS sequence"/>
</dbReference>
<evidence type="ECO:0000256" key="4">
    <source>
        <dbReference type="ARBA" id="ARBA00022771"/>
    </source>
</evidence>
<proteinExistence type="predicted"/>
<feature type="region of interest" description="Disordered" evidence="11">
    <location>
        <begin position="374"/>
        <end position="398"/>
    </location>
</feature>
<keyword evidence="8" id="KW-0804">Transcription</keyword>
<comment type="caution">
    <text evidence="13">The sequence shown here is derived from an EMBL/GenBank/DDBJ whole genome shotgun (WGS) entry which is preliminary data.</text>
</comment>
<dbReference type="Pfam" id="PF13894">
    <property type="entry name" value="zf-C2H2_4"/>
    <property type="match status" value="1"/>
</dbReference>
<feature type="domain" description="C2H2-type" evidence="12">
    <location>
        <begin position="848"/>
        <end position="876"/>
    </location>
</feature>
<dbReference type="FunFam" id="3.30.160.60:FF:001818">
    <property type="entry name" value="GDNF-inducible zinc finger protein 1 isoform X1"/>
    <property type="match status" value="1"/>
</dbReference>
<evidence type="ECO:0000256" key="5">
    <source>
        <dbReference type="ARBA" id="ARBA00022833"/>
    </source>
</evidence>
<keyword evidence="5" id="KW-0862">Zinc</keyword>
<keyword evidence="14" id="KW-1185">Reference proteome</keyword>
<feature type="compositionally biased region" description="Basic and acidic residues" evidence="11">
    <location>
        <begin position="692"/>
        <end position="703"/>
    </location>
</feature>
<feature type="domain" description="C2H2-type" evidence="12">
    <location>
        <begin position="992"/>
        <end position="1019"/>
    </location>
</feature>
<dbReference type="Pfam" id="PF00096">
    <property type="entry name" value="zf-C2H2"/>
    <property type="match status" value="7"/>
</dbReference>
<dbReference type="Gene3D" id="3.30.160.60">
    <property type="entry name" value="Classic Zinc Finger"/>
    <property type="match status" value="12"/>
</dbReference>
<dbReference type="GO" id="GO:0003677">
    <property type="term" value="F:DNA binding"/>
    <property type="evidence" value="ECO:0007669"/>
    <property type="project" value="UniProtKB-KW"/>
</dbReference>
<feature type="domain" description="C2H2-type" evidence="12">
    <location>
        <begin position="819"/>
        <end position="844"/>
    </location>
</feature>
<feature type="domain" description="C2H2-type" evidence="12">
    <location>
        <begin position="178"/>
        <end position="201"/>
    </location>
</feature>
<evidence type="ECO:0000313" key="13">
    <source>
        <dbReference type="EMBL" id="KAG8228254.1"/>
    </source>
</evidence>
<name>A0A8K0K672_LADFU</name>
<dbReference type="PROSITE" id="PS50157">
    <property type="entry name" value="ZINC_FINGER_C2H2_2"/>
    <property type="match status" value="13"/>
</dbReference>
<dbReference type="InterPro" id="IPR036236">
    <property type="entry name" value="Znf_C2H2_sf"/>
</dbReference>
<accession>A0A8K0K672</accession>
<keyword evidence="7" id="KW-0238">DNA-binding</keyword>
<dbReference type="PANTHER" id="PTHR24379">
    <property type="entry name" value="KRAB AND ZINC FINGER DOMAIN-CONTAINING"/>
    <property type="match status" value="1"/>
</dbReference>
<organism evidence="13 14">
    <name type="scientific">Ladona fulva</name>
    <name type="common">Scarce chaser dragonfly</name>
    <name type="synonym">Libellula fulva</name>
    <dbReference type="NCBI Taxonomy" id="123851"/>
    <lineage>
        <taxon>Eukaryota</taxon>
        <taxon>Metazoa</taxon>
        <taxon>Ecdysozoa</taxon>
        <taxon>Arthropoda</taxon>
        <taxon>Hexapoda</taxon>
        <taxon>Insecta</taxon>
        <taxon>Pterygota</taxon>
        <taxon>Palaeoptera</taxon>
        <taxon>Odonata</taxon>
        <taxon>Epiprocta</taxon>
        <taxon>Anisoptera</taxon>
        <taxon>Libelluloidea</taxon>
        <taxon>Libellulidae</taxon>
        <taxon>Ladona</taxon>
    </lineage>
</organism>
<feature type="region of interest" description="Disordered" evidence="11">
    <location>
        <begin position="589"/>
        <end position="703"/>
    </location>
</feature>
<feature type="region of interest" description="Disordered" evidence="11">
    <location>
        <begin position="1"/>
        <end position="20"/>
    </location>
</feature>
<evidence type="ECO:0000256" key="2">
    <source>
        <dbReference type="ARBA" id="ARBA00022723"/>
    </source>
</evidence>
<dbReference type="SUPFAM" id="SSF57667">
    <property type="entry name" value="beta-beta-alpha zinc fingers"/>
    <property type="match status" value="8"/>
</dbReference>
<evidence type="ECO:0000256" key="8">
    <source>
        <dbReference type="ARBA" id="ARBA00023163"/>
    </source>
</evidence>
<keyword evidence="3" id="KW-0677">Repeat</keyword>
<dbReference type="InterPro" id="IPR013087">
    <property type="entry name" value="Znf_C2H2_type"/>
</dbReference>
<evidence type="ECO:0000256" key="6">
    <source>
        <dbReference type="ARBA" id="ARBA00023015"/>
    </source>
</evidence>